<keyword evidence="8" id="KW-1185">Reference proteome</keyword>
<evidence type="ECO:0000256" key="2">
    <source>
        <dbReference type="ARBA" id="ARBA00022771"/>
    </source>
</evidence>
<reference evidence="9 10" key="1">
    <citation type="submission" date="2025-04" db="UniProtKB">
        <authorList>
            <consortium name="RefSeq"/>
        </authorList>
    </citation>
    <scope>IDENTIFICATION</scope>
</reference>
<feature type="domain" description="B box-type" evidence="7">
    <location>
        <begin position="98"/>
        <end position="139"/>
    </location>
</feature>
<evidence type="ECO:0000259" key="6">
    <source>
        <dbReference type="PROSITE" id="PS50089"/>
    </source>
</evidence>
<dbReference type="KEGG" id="aplc:110984511"/>
<dbReference type="RefSeq" id="XP_022100464.1">
    <property type="nucleotide sequence ID" value="XM_022244772.1"/>
</dbReference>
<feature type="compositionally biased region" description="Acidic residues" evidence="5">
    <location>
        <begin position="408"/>
        <end position="443"/>
    </location>
</feature>
<evidence type="ECO:0000313" key="11">
    <source>
        <dbReference type="RefSeq" id="XP_022100462.1"/>
    </source>
</evidence>
<dbReference type="GeneID" id="110984511"/>
<evidence type="ECO:0000259" key="7">
    <source>
        <dbReference type="PROSITE" id="PS50119"/>
    </source>
</evidence>
<keyword evidence="2 4" id="KW-0863">Zinc-finger</keyword>
<dbReference type="RefSeq" id="XP_022100462.1">
    <property type="nucleotide sequence ID" value="XM_022244770.1"/>
</dbReference>
<name>A0A8B7Z687_ACAPL</name>
<dbReference type="SUPFAM" id="SSF57845">
    <property type="entry name" value="B-box zinc-binding domain"/>
    <property type="match status" value="1"/>
</dbReference>
<protein>
    <submittedName>
        <fullName evidence="9 10">Tripartite motif-containing protein 59-like</fullName>
    </submittedName>
</protein>
<organism evidence="8 11">
    <name type="scientific">Acanthaster planci</name>
    <name type="common">Crown-of-thorns starfish</name>
    <dbReference type="NCBI Taxonomy" id="133434"/>
    <lineage>
        <taxon>Eukaryota</taxon>
        <taxon>Metazoa</taxon>
        <taxon>Echinodermata</taxon>
        <taxon>Eleutherozoa</taxon>
        <taxon>Asterozoa</taxon>
        <taxon>Asteroidea</taxon>
        <taxon>Valvatacea</taxon>
        <taxon>Valvatida</taxon>
        <taxon>Acanthasteridae</taxon>
        <taxon>Acanthaster</taxon>
    </lineage>
</organism>
<evidence type="ECO:0000313" key="8">
    <source>
        <dbReference type="Proteomes" id="UP000694845"/>
    </source>
</evidence>
<dbReference type="PANTHER" id="PTHR25462">
    <property type="entry name" value="BONUS, ISOFORM C-RELATED"/>
    <property type="match status" value="1"/>
</dbReference>
<evidence type="ECO:0000313" key="9">
    <source>
        <dbReference type="RefSeq" id="XP_022100460.1"/>
    </source>
</evidence>
<dbReference type="InterPro" id="IPR000315">
    <property type="entry name" value="Znf_B-box"/>
</dbReference>
<dbReference type="PROSITE" id="PS00518">
    <property type="entry name" value="ZF_RING_1"/>
    <property type="match status" value="1"/>
</dbReference>
<keyword evidence="1" id="KW-0479">Metal-binding</keyword>
<dbReference type="Proteomes" id="UP000694845">
    <property type="component" value="Unplaced"/>
</dbReference>
<evidence type="ECO:0000313" key="10">
    <source>
        <dbReference type="RefSeq" id="XP_022100461.1"/>
    </source>
</evidence>
<dbReference type="PROSITE" id="PS50119">
    <property type="entry name" value="ZF_BBOX"/>
    <property type="match status" value="1"/>
</dbReference>
<evidence type="ECO:0000256" key="5">
    <source>
        <dbReference type="SAM" id="MobiDB-lite"/>
    </source>
</evidence>
<dbReference type="Pfam" id="PF00643">
    <property type="entry name" value="zf-B_box"/>
    <property type="match status" value="1"/>
</dbReference>
<dbReference type="InterPro" id="IPR001841">
    <property type="entry name" value="Znf_RING"/>
</dbReference>
<gene>
    <name evidence="9 10 11 12" type="primary">LOC110984511</name>
</gene>
<dbReference type="PROSITE" id="PS50089">
    <property type="entry name" value="ZF_RING_2"/>
    <property type="match status" value="1"/>
</dbReference>
<dbReference type="Gene3D" id="3.30.160.60">
    <property type="entry name" value="Classic Zinc Finger"/>
    <property type="match status" value="1"/>
</dbReference>
<dbReference type="RefSeq" id="XP_022100460.1">
    <property type="nucleotide sequence ID" value="XM_022244768.1"/>
</dbReference>
<dbReference type="Pfam" id="PF13445">
    <property type="entry name" value="zf-RING_UBOX"/>
    <property type="match status" value="1"/>
</dbReference>
<evidence type="ECO:0000256" key="1">
    <source>
        <dbReference type="ARBA" id="ARBA00022723"/>
    </source>
</evidence>
<dbReference type="InterPro" id="IPR027370">
    <property type="entry name" value="Znf-RING_euk"/>
</dbReference>
<evidence type="ECO:0000256" key="4">
    <source>
        <dbReference type="PROSITE-ProRule" id="PRU00024"/>
    </source>
</evidence>
<evidence type="ECO:0000313" key="12">
    <source>
        <dbReference type="RefSeq" id="XP_022100464.1"/>
    </source>
</evidence>
<feature type="region of interest" description="Disordered" evidence="5">
    <location>
        <begin position="309"/>
        <end position="462"/>
    </location>
</feature>
<dbReference type="Gene3D" id="3.30.40.10">
    <property type="entry name" value="Zinc/RING finger domain, C3HC4 (zinc finger)"/>
    <property type="match status" value="1"/>
</dbReference>
<dbReference type="OMA" id="LICHTHR"/>
<dbReference type="SMART" id="SM00184">
    <property type="entry name" value="RING"/>
    <property type="match status" value="1"/>
</dbReference>
<feature type="compositionally biased region" description="Acidic residues" evidence="5">
    <location>
        <begin position="341"/>
        <end position="359"/>
    </location>
</feature>
<dbReference type="GO" id="GO:0008270">
    <property type="term" value="F:zinc ion binding"/>
    <property type="evidence" value="ECO:0007669"/>
    <property type="project" value="UniProtKB-KW"/>
</dbReference>
<dbReference type="AlphaFoldDB" id="A0A8B7Z687"/>
<dbReference type="CDD" id="cd19756">
    <property type="entry name" value="Bbox2"/>
    <property type="match status" value="1"/>
</dbReference>
<feature type="compositionally biased region" description="Gly residues" evidence="5">
    <location>
        <begin position="393"/>
        <end position="406"/>
    </location>
</feature>
<keyword evidence="3" id="KW-0862">Zinc</keyword>
<dbReference type="SUPFAM" id="SSF57850">
    <property type="entry name" value="RING/U-box"/>
    <property type="match status" value="1"/>
</dbReference>
<dbReference type="InterPro" id="IPR017907">
    <property type="entry name" value="Znf_RING_CS"/>
</dbReference>
<dbReference type="PANTHER" id="PTHR25462:SF296">
    <property type="entry name" value="MEIOTIC P26, ISOFORM F"/>
    <property type="match status" value="1"/>
</dbReference>
<dbReference type="OrthoDB" id="9049620at2759"/>
<dbReference type="RefSeq" id="XP_022100461.1">
    <property type="nucleotide sequence ID" value="XM_022244769.1"/>
</dbReference>
<sequence length="462" mass="50521">MAEMRTCHSSLRKFAEEHLQCAICHSLYRNPKTLTCLHSFCEECLMRCWGSRPWPSANCPICRRAVSIPGQVPCQVKNLPTDFKLASMVEAAVKDDAQTVPTCTKHGGKKCCVFCKTCHQLICFTCMKESHYSHDVGDVGETVEEFKQCAREHMIKCNKSLEDMTKALETVTQTKLDFRMALEIIRQDVSVRAGEEVARITAAKQCILDELNEIQSDREKQLDGNSKVIFSVTKHLQRAAGGFKSLVKMPNDYEFMEKYPKLKAYFSKLTDQCYTESVKSIAPFSIEYAPSARSPQKFNLGRLICHTHRGGEGDKSGDGESVHTRGEDEQCCDDRSRGSENDSDNDTQSDADSDSDCDVDVGGKSVGRCGSDGKGADRGEGAGDSGSNDGEGEGSGSGEGGGGGEGAIVDEDLNCEYTDDEDDGSGDSEDYSGSDISVEDDDGEAQKGNYSLGTYKKQKLSH</sequence>
<proteinExistence type="predicted"/>
<accession>A0A8B7Z687</accession>
<dbReference type="InterPro" id="IPR013083">
    <property type="entry name" value="Znf_RING/FYVE/PHD"/>
</dbReference>
<evidence type="ECO:0000256" key="3">
    <source>
        <dbReference type="ARBA" id="ARBA00022833"/>
    </source>
</evidence>
<feature type="compositionally biased region" description="Basic and acidic residues" evidence="5">
    <location>
        <begin position="309"/>
        <end position="340"/>
    </location>
</feature>
<feature type="domain" description="RING-type" evidence="6">
    <location>
        <begin position="21"/>
        <end position="63"/>
    </location>
</feature>
<dbReference type="InterPro" id="IPR047153">
    <property type="entry name" value="TRIM45/56/19-like"/>
</dbReference>